<accession>A0A162S6T1</accession>
<dbReference type="EMBL" id="LRGB01000084">
    <property type="protein sequence ID" value="KZS21057.1"/>
    <property type="molecule type" value="Genomic_DNA"/>
</dbReference>
<dbReference type="Proteomes" id="UP000076858">
    <property type="component" value="Unassembled WGS sequence"/>
</dbReference>
<reference evidence="1 2" key="1">
    <citation type="submission" date="2016-03" db="EMBL/GenBank/DDBJ databases">
        <title>EvidentialGene: Evidence-directed Construction of Genes on Genomes.</title>
        <authorList>
            <person name="Gilbert D.G."/>
            <person name="Choi J.-H."/>
            <person name="Mockaitis K."/>
            <person name="Colbourne J."/>
            <person name="Pfrender M."/>
        </authorList>
    </citation>
    <scope>NUCLEOTIDE SEQUENCE [LARGE SCALE GENOMIC DNA]</scope>
    <source>
        <strain evidence="1 2">Xinb3</strain>
        <tissue evidence="1">Complete organism</tissue>
    </source>
</reference>
<dbReference type="AlphaFoldDB" id="A0A162S6T1"/>
<keyword evidence="2" id="KW-1185">Reference proteome</keyword>
<evidence type="ECO:0000313" key="1">
    <source>
        <dbReference type="EMBL" id="KZS21057.1"/>
    </source>
</evidence>
<proteinExistence type="predicted"/>
<evidence type="ECO:0000313" key="2">
    <source>
        <dbReference type="Proteomes" id="UP000076858"/>
    </source>
</evidence>
<protein>
    <submittedName>
        <fullName evidence="1">Uncharacterized protein</fullName>
    </submittedName>
</protein>
<comment type="caution">
    <text evidence="1">The sequence shown here is derived from an EMBL/GenBank/DDBJ whole genome shotgun (WGS) entry which is preliminary data.</text>
</comment>
<sequence>MSHSRVIEGMVHSLHRLCHKAWSSKFSLTMVVAPSGFGKCGVEDKQNIK</sequence>
<gene>
    <name evidence="1" type="ORF">APZ42_012217</name>
</gene>
<name>A0A162S6T1_9CRUS</name>
<organism evidence="1 2">
    <name type="scientific">Daphnia magna</name>
    <dbReference type="NCBI Taxonomy" id="35525"/>
    <lineage>
        <taxon>Eukaryota</taxon>
        <taxon>Metazoa</taxon>
        <taxon>Ecdysozoa</taxon>
        <taxon>Arthropoda</taxon>
        <taxon>Crustacea</taxon>
        <taxon>Branchiopoda</taxon>
        <taxon>Diplostraca</taxon>
        <taxon>Cladocera</taxon>
        <taxon>Anomopoda</taxon>
        <taxon>Daphniidae</taxon>
        <taxon>Daphnia</taxon>
    </lineage>
</organism>